<reference evidence="7" key="1">
    <citation type="journal article" date="2019" name="Int. J. Syst. Evol. Microbiol.">
        <title>The Global Catalogue of Microorganisms (GCM) 10K type strain sequencing project: providing services to taxonomists for standard genome sequencing and annotation.</title>
        <authorList>
            <consortium name="The Broad Institute Genomics Platform"/>
            <consortium name="The Broad Institute Genome Sequencing Center for Infectious Disease"/>
            <person name="Wu L."/>
            <person name="Ma J."/>
        </authorList>
    </citation>
    <scope>NUCLEOTIDE SEQUENCE [LARGE SCALE GENOMIC DNA]</scope>
    <source>
        <strain evidence="7">S1</strain>
    </source>
</reference>
<name>A0ABW4C9Q3_9BACL</name>
<dbReference type="SUPFAM" id="SSF143243">
    <property type="entry name" value="Nqo5-like"/>
    <property type="match status" value="1"/>
</dbReference>
<gene>
    <name evidence="3" type="primary">nuoC</name>
    <name evidence="6" type="ORF">ACFQ4Y_09935</name>
</gene>
<dbReference type="InterPro" id="IPR010218">
    <property type="entry name" value="NADH_DH_suC"/>
</dbReference>
<evidence type="ECO:0000259" key="5">
    <source>
        <dbReference type="Pfam" id="PF00329"/>
    </source>
</evidence>
<comment type="caution">
    <text evidence="6">The sequence shown here is derived from an EMBL/GenBank/DDBJ whole genome shotgun (WGS) entry which is preliminary data.</text>
</comment>
<comment type="subcellular location">
    <subcellularLocation>
        <location evidence="3">Cell membrane</location>
        <topology evidence="3">Peripheral membrane protein</topology>
        <orientation evidence="3">Cytoplasmic side</orientation>
    </subcellularLocation>
</comment>
<evidence type="ECO:0000256" key="4">
    <source>
        <dbReference type="SAM" id="MobiDB-lite"/>
    </source>
</evidence>
<dbReference type="PANTHER" id="PTHR10884">
    <property type="entry name" value="NADH DEHYDROGENASE UBIQUINONE IRON-SULFUR PROTEIN 3"/>
    <property type="match status" value="1"/>
</dbReference>
<keyword evidence="3" id="KW-1003">Cell membrane</keyword>
<sequence>MSKDNSKGNPARETRSEAEPEKPEPPHLPREKETLSETGKEESSASQAATEKGDPAAQTAKRWTQAKAQAADVKKRSAKEKQPPEPPEPSPLQPLLERFVKVLSEKVGAEAVEEAYINRPGGDRPTLVISSERWLEVARLLLEEETLAFDYLENLSGVDEEEHMEILYHLTSLTQGHDICVKVKTDREEAQVPSVTGVWRAADWHEREIYDLLGIRFSGHPNLERILMPKEWVGHPLRKDYEPYDSGV</sequence>
<dbReference type="HAMAP" id="MF_01357">
    <property type="entry name" value="NDH1_NuoC"/>
    <property type="match status" value="1"/>
</dbReference>
<accession>A0ABW4C9Q3</accession>
<keyword evidence="3" id="KW-1278">Translocase</keyword>
<evidence type="ECO:0000256" key="1">
    <source>
        <dbReference type="ARBA" id="ARBA00007569"/>
    </source>
</evidence>
<feature type="domain" description="NADH:ubiquinone oxidoreductase 30kDa subunit" evidence="5">
    <location>
        <begin position="128"/>
        <end position="242"/>
    </location>
</feature>
<dbReference type="InterPro" id="IPR037232">
    <property type="entry name" value="NADH_quin_OxRdtase_su_C/D-like"/>
</dbReference>
<keyword evidence="3" id="KW-0472">Membrane</keyword>
<dbReference type="Pfam" id="PF00329">
    <property type="entry name" value="Complex1_30kDa"/>
    <property type="match status" value="1"/>
</dbReference>
<comment type="catalytic activity">
    <reaction evidence="3">
        <text>a quinone + NADH + 5 H(+)(in) = a quinol + NAD(+) + 4 H(+)(out)</text>
        <dbReference type="Rhea" id="RHEA:57888"/>
        <dbReference type="ChEBI" id="CHEBI:15378"/>
        <dbReference type="ChEBI" id="CHEBI:24646"/>
        <dbReference type="ChEBI" id="CHEBI:57540"/>
        <dbReference type="ChEBI" id="CHEBI:57945"/>
        <dbReference type="ChEBI" id="CHEBI:132124"/>
    </reaction>
</comment>
<comment type="function">
    <text evidence="3">NDH-1 shuttles electrons from NADH, via FMN and iron-sulfur (Fe-S) centers, to quinones in the respiratory chain. The immediate electron acceptor for the enzyme in this species is believed to be a menaquinone. Couples the redox reaction to proton translocation (for every two electrons transferred, four hydrogen ions are translocated across the cytoplasmic membrane), and thus conserves the redox energy in a proton gradient.</text>
</comment>
<dbReference type="Proteomes" id="UP001597282">
    <property type="component" value="Unassembled WGS sequence"/>
</dbReference>
<protein>
    <recommendedName>
        <fullName evidence="3">NADH-quinone oxidoreductase subunit C</fullName>
        <ecNumber evidence="3">7.1.1.-</ecNumber>
    </recommendedName>
    <alternativeName>
        <fullName evidence="3">NADH dehydrogenase I subunit C</fullName>
    </alternativeName>
    <alternativeName>
        <fullName evidence="3">NDH-1 subunit C</fullName>
    </alternativeName>
</protein>
<dbReference type="EC" id="7.1.1.-" evidence="3"/>
<keyword evidence="3" id="KW-0520">NAD</keyword>
<dbReference type="NCBIfam" id="TIGR01961">
    <property type="entry name" value="NuoC_fam"/>
    <property type="match status" value="1"/>
</dbReference>
<dbReference type="RefSeq" id="WP_380165083.1">
    <property type="nucleotide sequence ID" value="NZ_JBHTNU010000008.1"/>
</dbReference>
<organism evidence="6 7">
    <name type="scientific">Kroppenstedtia sanguinis</name>
    <dbReference type="NCBI Taxonomy" id="1380684"/>
    <lineage>
        <taxon>Bacteria</taxon>
        <taxon>Bacillati</taxon>
        <taxon>Bacillota</taxon>
        <taxon>Bacilli</taxon>
        <taxon>Bacillales</taxon>
        <taxon>Thermoactinomycetaceae</taxon>
        <taxon>Kroppenstedtia</taxon>
    </lineage>
</organism>
<comment type="similarity">
    <text evidence="1 3">Belongs to the complex I 30 kDa subunit family.</text>
</comment>
<proteinExistence type="inferred from homology"/>
<feature type="compositionally biased region" description="Basic and acidic residues" evidence="4">
    <location>
        <begin position="1"/>
        <end position="43"/>
    </location>
</feature>
<comment type="subunit">
    <text evidence="3">NDH-1 is composed of 14 different subunits. Subunits NuoB, C, D, E, F, and G constitute the peripheral sector of the complex.</text>
</comment>
<evidence type="ECO:0000313" key="6">
    <source>
        <dbReference type="EMBL" id="MFD1427243.1"/>
    </source>
</evidence>
<evidence type="ECO:0000313" key="7">
    <source>
        <dbReference type="Proteomes" id="UP001597282"/>
    </source>
</evidence>
<dbReference type="Gene3D" id="3.30.460.80">
    <property type="entry name" value="NADH:ubiquinone oxidoreductase, 30kDa subunit"/>
    <property type="match status" value="1"/>
</dbReference>
<keyword evidence="2 3" id="KW-0813">Transport</keyword>
<dbReference type="PANTHER" id="PTHR10884:SF14">
    <property type="entry name" value="NADH DEHYDROGENASE [UBIQUINONE] IRON-SULFUR PROTEIN 3, MITOCHONDRIAL"/>
    <property type="match status" value="1"/>
</dbReference>
<dbReference type="EMBL" id="JBHTNU010000008">
    <property type="protein sequence ID" value="MFD1427243.1"/>
    <property type="molecule type" value="Genomic_DNA"/>
</dbReference>
<keyword evidence="3" id="KW-0874">Quinone</keyword>
<feature type="region of interest" description="Disordered" evidence="4">
    <location>
        <begin position="1"/>
        <end position="95"/>
    </location>
</feature>
<dbReference type="InterPro" id="IPR001268">
    <property type="entry name" value="NADH_UbQ_OxRdtase_30kDa_su"/>
</dbReference>
<evidence type="ECO:0000256" key="3">
    <source>
        <dbReference type="HAMAP-Rule" id="MF_01357"/>
    </source>
</evidence>
<keyword evidence="7" id="KW-1185">Reference proteome</keyword>
<evidence type="ECO:0000256" key="2">
    <source>
        <dbReference type="ARBA" id="ARBA00022448"/>
    </source>
</evidence>
<feature type="compositionally biased region" description="Basic and acidic residues" evidence="4">
    <location>
        <begin position="72"/>
        <end position="83"/>
    </location>
</feature>